<organism evidence="4 5">
    <name type="scientific">Victivallis lenta</name>
    <dbReference type="NCBI Taxonomy" id="2606640"/>
    <lineage>
        <taxon>Bacteria</taxon>
        <taxon>Pseudomonadati</taxon>
        <taxon>Lentisphaerota</taxon>
        <taxon>Lentisphaeria</taxon>
        <taxon>Victivallales</taxon>
        <taxon>Victivallaceae</taxon>
        <taxon>Victivallis</taxon>
    </lineage>
</organism>
<evidence type="ECO:0000259" key="3">
    <source>
        <dbReference type="Pfam" id="PF22124"/>
    </source>
</evidence>
<dbReference type="GO" id="GO:0005975">
    <property type="term" value="P:carbohydrate metabolic process"/>
    <property type="evidence" value="ECO:0007669"/>
    <property type="project" value="InterPro"/>
</dbReference>
<accession>A0A844G2Y8</accession>
<dbReference type="PANTHER" id="PTHR31084:SF0">
    <property type="entry name" value="ALPHA-L-FUCOSIDASE 2"/>
    <property type="match status" value="1"/>
</dbReference>
<evidence type="ECO:0000259" key="2">
    <source>
        <dbReference type="Pfam" id="PF21307"/>
    </source>
</evidence>
<dbReference type="GO" id="GO:0004560">
    <property type="term" value="F:alpha-L-fucosidase activity"/>
    <property type="evidence" value="ECO:0007669"/>
    <property type="project" value="InterPro"/>
</dbReference>
<comment type="caution">
    <text evidence="4">The sequence shown here is derived from an EMBL/GenBank/DDBJ whole genome shotgun (WGS) entry which is preliminary data.</text>
</comment>
<reference evidence="4 5" key="1">
    <citation type="submission" date="2019-08" db="EMBL/GenBank/DDBJ databases">
        <title>In-depth cultivation of the pig gut microbiome towards novel bacterial diversity and tailored functional studies.</title>
        <authorList>
            <person name="Wylensek D."/>
            <person name="Hitch T.C.A."/>
            <person name="Clavel T."/>
        </authorList>
    </citation>
    <scope>NUCLEOTIDE SEQUENCE [LARGE SCALE GENOMIC DNA]</scope>
    <source>
        <strain evidence="4 5">BBE-744-WT-12</strain>
    </source>
</reference>
<protein>
    <submittedName>
        <fullName evidence="4">Glycoside hydrolase family 95 protein</fullName>
    </submittedName>
</protein>
<dbReference type="InterPro" id="IPR016518">
    <property type="entry name" value="Alpha-L-fucosidase"/>
</dbReference>
<feature type="domain" description="Glycosyl hydrolase family 95 N-terminal" evidence="1">
    <location>
        <begin position="55"/>
        <end position="294"/>
    </location>
</feature>
<dbReference type="EMBL" id="VUNS01000009">
    <property type="protein sequence ID" value="MST97334.1"/>
    <property type="molecule type" value="Genomic_DNA"/>
</dbReference>
<dbReference type="InterPro" id="IPR008928">
    <property type="entry name" value="6-hairpin_glycosidase_sf"/>
</dbReference>
<dbReference type="SUPFAM" id="SSF48208">
    <property type="entry name" value="Six-hairpin glycosidases"/>
    <property type="match status" value="1"/>
</dbReference>
<dbReference type="Proteomes" id="UP000435649">
    <property type="component" value="Unassembled WGS sequence"/>
</dbReference>
<dbReference type="Pfam" id="PF22124">
    <property type="entry name" value="Glyco_hydro_95_cat"/>
    <property type="match status" value="1"/>
</dbReference>
<evidence type="ECO:0000259" key="1">
    <source>
        <dbReference type="Pfam" id="PF14498"/>
    </source>
</evidence>
<dbReference type="InterPro" id="IPR049053">
    <property type="entry name" value="AFCA-like_C"/>
</dbReference>
<keyword evidence="5" id="KW-1185">Reference proteome</keyword>
<gene>
    <name evidence="4" type="ORF">FYJ85_09800</name>
</gene>
<feature type="domain" description="Alpha fucosidase A-like C-terminal" evidence="2">
    <location>
        <begin position="745"/>
        <end position="800"/>
    </location>
</feature>
<evidence type="ECO:0000313" key="4">
    <source>
        <dbReference type="EMBL" id="MST97334.1"/>
    </source>
</evidence>
<name>A0A844G2Y8_9BACT</name>
<dbReference type="PANTHER" id="PTHR31084">
    <property type="entry name" value="ALPHA-L-FUCOSIDASE 2"/>
    <property type="match status" value="1"/>
</dbReference>
<dbReference type="InterPro" id="IPR027414">
    <property type="entry name" value="GH95_N_dom"/>
</dbReference>
<keyword evidence="4" id="KW-0378">Hydrolase</keyword>
<dbReference type="Pfam" id="PF21307">
    <property type="entry name" value="Glyco_hydro_95_C"/>
    <property type="match status" value="1"/>
</dbReference>
<dbReference type="Gene3D" id="1.50.10.10">
    <property type="match status" value="1"/>
</dbReference>
<dbReference type="AlphaFoldDB" id="A0A844G2Y8"/>
<evidence type="ECO:0000313" key="5">
    <source>
        <dbReference type="Proteomes" id="UP000435649"/>
    </source>
</evidence>
<proteinExistence type="predicted"/>
<dbReference type="InterPro" id="IPR012341">
    <property type="entry name" value="6hp_glycosidase-like_sf"/>
</dbReference>
<feature type="domain" description="Glycosyl hydrolase family 95 catalytic" evidence="3">
    <location>
        <begin position="321"/>
        <end position="732"/>
    </location>
</feature>
<dbReference type="InterPro" id="IPR054363">
    <property type="entry name" value="GH95_cat"/>
</dbReference>
<dbReference type="Pfam" id="PF14498">
    <property type="entry name" value="Glyco_hyd_65N_2"/>
    <property type="match status" value="1"/>
</dbReference>
<sequence>MLFHPIIIPKQTAVVNSRAVFFAIIPAAGLTAGAPRCTLLETFREGFMTNGQHLLFYRNPARCWEEALPLGNGRIGAMVYGRADEELIELNEDTLWGGRPRSFDGGGYFEQLGEARRLLRERRFAEADEFISSHMLHYDSEGYLPAGRLKLRFAGPLPDGEYRRELELSEAVAATRTGGLLCEWFVSAPHQVLVMRCTATVPGTAGFALSLDSPLRHTVGIEAGDLFLNGVCPVHARGDEITETDAEGRGGIRFEIRARLLAEGGTVAAGAGALTASGADSIQLLVAIRSDFRGWNREPAGAFPAEACRADLDRAAAAGSDALRRAHIEEHQLYYRRSSLELPEDAADALPTDERLAAGTGAPSPALAALLYNYGRYLLLASSRPGTEPANLQGIWNRHTLPPWGSNYTTNINLEMNYWSALPANLAECAEPLFRFLREAAEAGKETAERLYHARGWCLHHNSDLWRFTYPATGQARWAYWPVAGLWLCRHICEYYRFTGNLEFLREAYPLLRGSAAFALDLLTGDESGALGTSPSTSPENGFLDPESGRTATVCACGSSMDLELIRECFLNLAEAAAELGLDEPLLAESEPALARLRRPGIGEAGQLLEYDEAYEEAEPHHRHLSHLYGVYPGELFTPDCDPERYEAARISLIRRGDRSTGWAMCWRLALWARFRDGGRAEAVLKEFLTPVDPAAETSYQSGGIYPNLLSAHPPFQIDANLGIPAAIAELLVQSHRRSADGTMILDLLPALPPGWEEGKLTGVRARNGVTLDLAWKNSRVAAVRIRAAKPVKVELNAPRFTRRVEAGPEAQFLTSYQ</sequence>
<dbReference type="PIRSF" id="PIRSF007663">
    <property type="entry name" value="UCP007663"/>
    <property type="match status" value="1"/>
</dbReference>